<accession>A0A022PU13</accession>
<feature type="compositionally biased region" description="Polar residues" evidence="2">
    <location>
        <begin position="732"/>
        <end position="748"/>
    </location>
</feature>
<feature type="compositionally biased region" description="Basic residues" evidence="2">
    <location>
        <begin position="1112"/>
        <end position="1121"/>
    </location>
</feature>
<evidence type="ECO:0000256" key="1">
    <source>
        <dbReference type="SAM" id="Coils"/>
    </source>
</evidence>
<dbReference type="EMBL" id="KI632336">
    <property type="protein sequence ID" value="EYU18308.1"/>
    <property type="molecule type" value="Genomic_DNA"/>
</dbReference>
<dbReference type="Proteomes" id="UP000030748">
    <property type="component" value="Unassembled WGS sequence"/>
</dbReference>
<dbReference type="PANTHER" id="PTHR31008">
    <property type="entry name" value="COP1-INTERACTING PROTEIN-RELATED"/>
    <property type="match status" value="1"/>
</dbReference>
<evidence type="ECO:0000256" key="2">
    <source>
        <dbReference type="SAM" id="MobiDB-lite"/>
    </source>
</evidence>
<evidence type="ECO:0000313" key="4">
    <source>
        <dbReference type="Proteomes" id="UP000030748"/>
    </source>
</evidence>
<feature type="coiled-coil region" evidence="1">
    <location>
        <begin position="692"/>
        <end position="727"/>
    </location>
</feature>
<feature type="region of interest" description="Disordered" evidence="2">
    <location>
        <begin position="1066"/>
        <end position="1121"/>
    </location>
</feature>
<feature type="region of interest" description="Disordered" evidence="2">
    <location>
        <begin position="342"/>
        <end position="426"/>
    </location>
</feature>
<feature type="compositionally biased region" description="Basic and acidic residues" evidence="2">
    <location>
        <begin position="236"/>
        <end position="245"/>
    </location>
</feature>
<name>A0A022PU13_ERYGU</name>
<feature type="compositionally biased region" description="Polar residues" evidence="2">
    <location>
        <begin position="247"/>
        <end position="262"/>
    </location>
</feature>
<feature type="region of interest" description="Disordered" evidence="2">
    <location>
        <begin position="236"/>
        <end position="262"/>
    </location>
</feature>
<evidence type="ECO:0000313" key="3">
    <source>
        <dbReference type="EMBL" id="EYU18308.1"/>
    </source>
</evidence>
<keyword evidence="4" id="KW-1185">Reference proteome</keyword>
<feature type="compositionally biased region" description="Polar residues" evidence="2">
    <location>
        <begin position="988"/>
        <end position="997"/>
    </location>
</feature>
<feature type="compositionally biased region" description="Polar residues" evidence="2">
    <location>
        <begin position="755"/>
        <end position="785"/>
    </location>
</feature>
<feature type="region of interest" description="Disordered" evidence="2">
    <location>
        <begin position="728"/>
        <end position="865"/>
    </location>
</feature>
<feature type="region of interest" description="Disordered" evidence="2">
    <location>
        <begin position="650"/>
        <end position="691"/>
    </location>
</feature>
<feature type="compositionally biased region" description="Basic and acidic residues" evidence="2">
    <location>
        <begin position="1006"/>
        <end position="1037"/>
    </location>
</feature>
<gene>
    <name evidence="3" type="ORF">MIMGU_mgv1a000492mg</name>
</gene>
<evidence type="ECO:0008006" key="5">
    <source>
        <dbReference type="Google" id="ProtNLM"/>
    </source>
</evidence>
<feature type="compositionally biased region" description="Basic residues" evidence="2">
    <location>
        <begin position="356"/>
        <end position="368"/>
    </location>
</feature>
<feature type="compositionally biased region" description="Polar residues" evidence="2">
    <location>
        <begin position="1090"/>
        <end position="1099"/>
    </location>
</feature>
<proteinExistence type="predicted"/>
<reference evidence="3 4" key="1">
    <citation type="journal article" date="2013" name="Proc. Natl. Acad. Sci. U.S.A.">
        <title>Fine-scale variation in meiotic recombination in Mimulus inferred from population shotgun sequencing.</title>
        <authorList>
            <person name="Hellsten U."/>
            <person name="Wright K.M."/>
            <person name="Jenkins J."/>
            <person name="Shu S."/>
            <person name="Yuan Y."/>
            <person name="Wessler S.R."/>
            <person name="Schmutz J."/>
            <person name="Willis J.H."/>
            <person name="Rokhsar D.S."/>
        </authorList>
    </citation>
    <scope>NUCLEOTIDE SEQUENCE [LARGE SCALE GENOMIC DNA]</scope>
    <source>
        <strain evidence="4">cv. DUN x IM62</strain>
    </source>
</reference>
<feature type="region of interest" description="Disordered" evidence="2">
    <location>
        <begin position="963"/>
        <end position="1040"/>
    </location>
</feature>
<dbReference type="eggNOG" id="ENOG502QUP9">
    <property type="taxonomic scope" value="Eukaryota"/>
</dbReference>
<dbReference type="AlphaFoldDB" id="A0A022PU13"/>
<dbReference type="STRING" id="4155.A0A022PU13"/>
<keyword evidence="1" id="KW-0175">Coiled coil</keyword>
<protein>
    <recommendedName>
        <fullName evidence="5">COP1-interacting protein 7</fullName>
    </recommendedName>
</protein>
<feature type="compositionally biased region" description="Basic and acidic residues" evidence="2">
    <location>
        <begin position="818"/>
        <end position="829"/>
    </location>
</feature>
<feature type="compositionally biased region" description="Polar residues" evidence="2">
    <location>
        <begin position="963"/>
        <end position="976"/>
    </location>
</feature>
<dbReference type="PANTHER" id="PTHR31008:SF2">
    <property type="entry name" value="COP1-INTERACTING PROTEIN-LIKE PROTEIN"/>
    <property type="match status" value="1"/>
</dbReference>
<organism evidence="3 4">
    <name type="scientific">Erythranthe guttata</name>
    <name type="common">Yellow monkey flower</name>
    <name type="synonym">Mimulus guttatus</name>
    <dbReference type="NCBI Taxonomy" id="4155"/>
    <lineage>
        <taxon>Eukaryota</taxon>
        <taxon>Viridiplantae</taxon>
        <taxon>Streptophyta</taxon>
        <taxon>Embryophyta</taxon>
        <taxon>Tracheophyta</taxon>
        <taxon>Spermatophyta</taxon>
        <taxon>Magnoliopsida</taxon>
        <taxon>eudicotyledons</taxon>
        <taxon>Gunneridae</taxon>
        <taxon>Pentapetalae</taxon>
        <taxon>asterids</taxon>
        <taxon>lamiids</taxon>
        <taxon>Lamiales</taxon>
        <taxon>Phrymaceae</taxon>
        <taxon>Erythranthe</taxon>
    </lineage>
</organism>
<sequence>MKRSTRLSSAVFQLTPTRTRCDLIIIANDKKEKIASGLLNPFLAHLKTAQDQIAKGGYSILLEPKNGTDAAWFVRFVSTPEILERLEDHEGKPHGNCEVNRSPPNDNEEKAIVLYTPGASVPEANGLCLQEGNSKVQLLKVFETRKTMLQKEQGMAFARAAAAGFDIDHLASLVSFAECFGALRLMEACFRFIDLSKKKHETGEWLDIEASEALSSRPDFSNMNTSGIIFSATHNKNDESNHEQASEDNGNSGSTYNAADNPAPISQQEYFQGKFPHIAFPPWPMHAPPGAQPVFQPYPVGIPYYQTYAGSSPFFQPPHHPLDHFPSNLSDQSGQKIQTYDVRDVNTGAEVSHNEKPRKKAGGSKKKQPGMVVIRNVNYVTSKEKKSDSESNSSSDSDFDTEDENLKAGDLDSIVSNSNSSSRIEGNHVKSVDKLNFSNDRVSNSRKDALDGNWQAFQNCLLRGSDEDAQAGNEGMFAMENDAIVKRRVNTASNDQLGEDGLLYRGDRDFRGSNGQTDGQFAEANGTKILSRTTHEDFTIGSQQNQGIFRSSSDPFAVNLFEGATSKMDRESTHGMADETFIVPFRSVSMDQVRLADRAAIDVDSEVQLDSDGNTNKLFYEPDALSLIPERGTESRPVGYDPALDYEMQEGLRNKDRKPKVTLDSVHKHRSGGPLKGKPSKMSPPEDARVRAERLRSYKADLQKMKKEQEEADAKRLEALKLERQKRIAARGSSNSVKPSVLSPQTKQIPAKLSPATNRSSKFSDSEPGSSSPLQRSKIRTSLGSTEPLKASKASKLSEGSHMAGDRLTRSSSSLSEIKIERNVRKPDLKASMAQTRRLSEPKVVKNPLVSSVKTRSAEAGPRRKLYEGPEMNKISAIINLDRIKAATLPELKIKVSKSHENAGENTSSAVNDQKIGADENPVVEKNVVMLEYENPSPPILHKEQKRDAMFDSLVDGVDRVPISSQLQKHSGSNEVRTAAYPEKDNPSVANNTTAEKSYQDPCTEESVKVHVVDVKTPKSDKKAATSDKTPAKESSRGLRRLLMFGKKNHTSSLVDESFDSDCTSVDAADHDDNASQVGTLKNLIRQDETSSASNSSQKISRHFSLLSPFRSKTKEKKRLS</sequence>